<name>A0A9P5JZB4_9AGAM</name>
<evidence type="ECO:0000313" key="2">
    <source>
        <dbReference type="Proteomes" id="UP000759537"/>
    </source>
</evidence>
<dbReference type="Proteomes" id="UP000759537">
    <property type="component" value="Unassembled WGS sequence"/>
</dbReference>
<accession>A0A9P5JZB4</accession>
<reference evidence="1" key="2">
    <citation type="journal article" date="2020" name="Nat. Commun.">
        <title>Large-scale genome sequencing of mycorrhizal fungi provides insights into the early evolution of symbiotic traits.</title>
        <authorList>
            <person name="Miyauchi S."/>
            <person name="Kiss E."/>
            <person name="Kuo A."/>
            <person name="Drula E."/>
            <person name="Kohler A."/>
            <person name="Sanchez-Garcia M."/>
            <person name="Morin E."/>
            <person name="Andreopoulos B."/>
            <person name="Barry K.W."/>
            <person name="Bonito G."/>
            <person name="Buee M."/>
            <person name="Carver A."/>
            <person name="Chen C."/>
            <person name="Cichocki N."/>
            <person name="Clum A."/>
            <person name="Culley D."/>
            <person name="Crous P.W."/>
            <person name="Fauchery L."/>
            <person name="Girlanda M."/>
            <person name="Hayes R.D."/>
            <person name="Keri Z."/>
            <person name="LaButti K."/>
            <person name="Lipzen A."/>
            <person name="Lombard V."/>
            <person name="Magnuson J."/>
            <person name="Maillard F."/>
            <person name="Murat C."/>
            <person name="Nolan M."/>
            <person name="Ohm R.A."/>
            <person name="Pangilinan J."/>
            <person name="Pereira M.F."/>
            <person name="Perotto S."/>
            <person name="Peter M."/>
            <person name="Pfister S."/>
            <person name="Riley R."/>
            <person name="Sitrit Y."/>
            <person name="Stielow J.B."/>
            <person name="Szollosi G."/>
            <person name="Zifcakova L."/>
            <person name="Stursova M."/>
            <person name="Spatafora J.W."/>
            <person name="Tedersoo L."/>
            <person name="Vaario L.M."/>
            <person name="Yamada A."/>
            <person name="Yan M."/>
            <person name="Wang P."/>
            <person name="Xu J."/>
            <person name="Bruns T."/>
            <person name="Baldrian P."/>
            <person name="Vilgalys R."/>
            <person name="Dunand C."/>
            <person name="Henrissat B."/>
            <person name="Grigoriev I.V."/>
            <person name="Hibbett D."/>
            <person name="Nagy L.G."/>
            <person name="Martin F.M."/>
        </authorList>
    </citation>
    <scope>NUCLEOTIDE SEQUENCE</scope>
    <source>
        <strain evidence="1">Prilba</strain>
    </source>
</reference>
<reference evidence="1" key="1">
    <citation type="submission" date="2019-10" db="EMBL/GenBank/DDBJ databases">
        <authorList>
            <consortium name="DOE Joint Genome Institute"/>
            <person name="Kuo A."/>
            <person name="Miyauchi S."/>
            <person name="Kiss E."/>
            <person name="Drula E."/>
            <person name="Kohler A."/>
            <person name="Sanchez-Garcia M."/>
            <person name="Andreopoulos B."/>
            <person name="Barry K.W."/>
            <person name="Bonito G."/>
            <person name="Buee M."/>
            <person name="Carver A."/>
            <person name="Chen C."/>
            <person name="Cichocki N."/>
            <person name="Clum A."/>
            <person name="Culley D."/>
            <person name="Crous P.W."/>
            <person name="Fauchery L."/>
            <person name="Girlanda M."/>
            <person name="Hayes R."/>
            <person name="Keri Z."/>
            <person name="LaButti K."/>
            <person name="Lipzen A."/>
            <person name="Lombard V."/>
            <person name="Magnuson J."/>
            <person name="Maillard F."/>
            <person name="Morin E."/>
            <person name="Murat C."/>
            <person name="Nolan M."/>
            <person name="Ohm R."/>
            <person name="Pangilinan J."/>
            <person name="Pereira M."/>
            <person name="Perotto S."/>
            <person name="Peter M."/>
            <person name="Riley R."/>
            <person name="Sitrit Y."/>
            <person name="Stielow B."/>
            <person name="Szollosi G."/>
            <person name="Zifcakova L."/>
            <person name="Stursova M."/>
            <person name="Spatafora J.W."/>
            <person name="Tedersoo L."/>
            <person name="Vaario L.-M."/>
            <person name="Yamada A."/>
            <person name="Yan M."/>
            <person name="Wang P."/>
            <person name="Xu J."/>
            <person name="Bruns T."/>
            <person name="Baldrian P."/>
            <person name="Vilgalys R."/>
            <person name="Henrissat B."/>
            <person name="Grigoriev I.V."/>
            <person name="Hibbett D."/>
            <person name="Nagy L.G."/>
            <person name="Martin F.M."/>
        </authorList>
    </citation>
    <scope>NUCLEOTIDE SEQUENCE</scope>
    <source>
        <strain evidence="1">Prilba</strain>
    </source>
</reference>
<dbReference type="PANTHER" id="PTHR40465">
    <property type="entry name" value="CHROMOSOME 1, WHOLE GENOME SHOTGUN SEQUENCE"/>
    <property type="match status" value="1"/>
</dbReference>
<comment type="caution">
    <text evidence="1">The sequence shown here is derived from an EMBL/GenBank/DDBJ whole genome shotgun (WGS) entry which is preliminary data.</text>
</comment>
<protein>
    <submittedName>
        <fullName evidence="1">Uncharacterized protein</fullName>
    </submittedName>
</protein>
<keyword evidence="2" id="KW-1185">Reference proteome</keyword>
<sequence length="122" mass="14306">LYGSLVNWMLYGILCVQTHVYSYNFPDDRRILKVLVYFVFVLETVQTALTGADLYYWFAAGFDDIDRLRNHNNFSAIDSPTMDAPISLIVQGFYCYRIWTLNKRLWWLCSVIAIVRVLSSFL</sequence>
<feature type="non-terminal residue" evidence="1">
    <location>
        <position position="122"/>
    </location>
</feature>
<dbReference type="AlphaFoldDB" id="A0A9P5JZB4"/>
<gene>
    <name evidence="1" type="ORF">DFH94DRAFT_637689</name>
</gene>
<organism evidence="1 2">
    <name type="scientific">Russula ochroleuca</name>
    <dbReference type="NCBI Taxonomy" id="152965"/>
    <lineage>
        <taxon>Eukaryota</taxon>
        <taxon>Fungi</taxon>
        <taxon>Dikarya</taxon>
        <taxon>Basidiomycota</taxon>
        <taxon>Agaricomycotina</taxon>
        <taxon>Agaricomycetes</taxon>
        <taxon>Russulales</taxon>
        <taxon>Russulaceae</taxon>
        <taxon>Russula</taxon>
    </lineage>
</organism>
<evidence type="ECO:0000313" key="1">
    <source>
        <dbReference type="EMBL" id="KAF8470498.1"/>
    </source>
</evidence>
<dbReference type="OrthoDB" id="3223377at2759"/>
<proteinExistence type="predicted"/>
<dbReference type="PANTHER" id="PTHR40465:SF1">
    <property type="entry name" value="DUF6534 DOMAIN-CONTAINING PROTEIN"/>
    <property type="match status" value="1"/>
</dbReference>
<dbReference type="EMBL" id="WHVB01000025">
    <property type="protein sequence ID" value="KAF8470498.1"/>
    <property type="molecule type" value="Genomic_DNA"/>
</dbReference>